<comment type="similarity">
    <text evidence="1">Belongs to the Gfa family.</text>
</comment>
<dbReference type="PROSITE" id="PS51891">
    <property type="entry name" value="CENP_V_GFA"/>
    <property type="match status" value="1"/>
</dbReference>
<dbReference type="SUPFAM" id="SSF51316">
    <property type="entry name" value="Mss4-like"/>
    <property type="match status" value="1"/>
</dbReference>
<feature type="domain" description="CENP-V/GFA" evidence="5">
    <location>
        <begin position="7"/>
        <end position="121"/>
    </location>
</feature>
<evidence type="ECO:0000256" key="3">
    <source>
        <dbReference type="ARBA" id="ARBA00022833"/>
    </source>
</evidence>
<evidence type="ECO:0000256" key="2">
    <source>
        <dbReference type="ARBA" id="ARBA00022723"/>
    </source>
</evidence>
<evidence type="ECO:0000256" key="1">
    <source>
        <dbReference type="ARBA" id="ARBA00005495"/>
    </source>
</evidence>
<dbReference type="OrthoDB" id="9807246at2"/>
<proteinExistence type="inferred from homology"/>
<dbReference type="Proteomes" id="UP000229498">
    <property type="component" value="Unassembled WGS sequence"/>
</dbReference>
<organism evidence="6 7">
    <name type="scientific">Minwuia thermotolerans</name>
    <dbReference type="NCBI Taxonomy" id="2056226"/>
    <lineage>
        <taxon>Bacteria</taxon>
        <taxon>Pseudomonadati</taxon>
        <taxon>Pseudomonadota</taxon>
        <taxon>Alphaproteobacteria</taxon>
        <taxon>Minwuiales</taxon>
        <taxon>Minwuiaceae</taxon>
        <taxon>Minwuia</taxon>
    </lineage>
</organism>
<keyword evidence="7" id="KW-1185">Reference proteome</keyword>
<comment type="caution">
    <text evidence="6">The sequence shown here is derived from an EMBL/GenBank/DDBJ whole genome shotgun (WGS) entry which is preliminary data.</text>
</comment>
<evidence type="ECO:0000256" key="4">
    <source>
        <dbReference type="ARBA" id="ARBA00023239"/>
    </source>
</evidence>
<dbReference type="PANTHER" id="PTHR33337:SF40">
    <property type="entry name" value="CENP-V_GFA DOMAIN-CONTAINING PROTEIN-RELATED"/>
    <property type="match status" value="1"/>
</dbReference>
<reference evidence="6 7" key="1">
    <citation type="submission" date="2017-11" db="EMBL/GenBank/DDBJ databases">
        <title>Draft genome sequence of Rhizobiales bacterium SY3-13.</title>
        <authorList>
            <person name="Sun C."/>
        </authorList>
    </citation>
    <scope>NUCLEOTIDE SEQUENCE [LARGE SCALE GENOMIC DNA]</scope>
    <source>
        <strain evidence="6 7">SY3-13</strain>
    </source>
</reference>
<evidence type="ECO:0000259" key="5">
    <source>
        <dbReference type="PROSITE" id="PS51891"/>
    </source>
</evidence>
<keyword evidence="3" id="KW-0862">Zinc</keyword>
<protein>
    <submittedName>
        <fullName evidence="6">Aldehyde-activating protein</fullName>
    </submittedName>
</protein>
<keyword evidence="4" id="KW-0456">Lyase</keyword>
<dbReference type="InterPro" id="IPR006913">
    <property type="entry name" value="CENP-V/GFA"/>
</dbReference>
<dbReference type="AlphaFoldDB" id="A0A2M9G1K5"/>
<dbReference type="GO" id="GO:0046872">
    <property type="term" value="F:metal ion binding"/>
    <property type="evidence" value="ECO:0007669"/>
    <property type="project" value="UniProtKB-KW"/>
</dbReference>
<dbReference type="Gene3D" id="3.90.1590.10">
    <property type="entry name" value="glutathione-dependent formaldehyde- activating enzyme (gfa)"/>
    <property type="match status" value="1"/>
</dbReference>
<dbReference type="RefSeq" id="WP_109793610.1">
    <property type="nucleotide sequence ID" value="NZ_PHIG01000032.1"/>
</dbReference>
<evidence type="ECO:0000313" key="6">
    <source>
        <dbReference type="EMBL" id="PJK29586.1"/>
    </source>
</evidence>
<evidence type="ECO:0000313" key="7">
    <source>
        <dbReference type="Proteomes" id="UP000229498"/>
    </source>
</evidence>
<dbReference type="PANTHER" id="PTHR33337">
    <property type="entry name" value="GFA DOMAIN-CONTAINING PROTEIN"/>
    <property type="match status" value="1"/>
</dbReference>
<name>A0A2M9G1K5_9PROT</name>
<keyword evidence="2" id="KW-0479">Metal-binding</keyword>
<gene>
    <name evidence="6" type="ORF">CVT23_11045</name>
</gene>
<dbReference type="GO" id="GO:0016846">
    <property type="term" value="F:carbon-sulfur lyase activity"/>
    <property type="evidence" value="ECO:0007669"/>
    <property type="project" value="InterPro"/>
</dbReference>
<dbReference type="EMBL" id="PHIG01000032">
    <property type="protein sequence ID" value="PJK29586.1"/>
    <property type="molecule type" value="Genomic_DNA"/>
</dbReference>
<dbReference type="InterPro" id="IPR011057">
    <property type="entry name" value="Mss4-like_sf"/>
</dbReference>
<sequence length="141" mass="15207">MAEHPTRTGGCHCGAVSYRIDGPVRDIIACHCGQCRKTTGHYLPAASVNRRHFSMTEDRGLKWYRASESAGRGFCTECGSSLFWLGDGSEHISIVAGTLDDATGLKLQGHIFTATKGAYYELEPDLPSWPAGDGGAFPMPE</sequence>
<accession>A0A2M9G1K5</accession>
<dbReference type="Pfam" id="PF04828">
    <property type="entry name" value="GFA"/>
    <property type="match status" value="1"/>
</dbReference>